<dbReference type="Proteomes" id="UP000247702">
    <property type="component" value="Unassembled WGS sequence"/>
</dbReference>
<evidence type="ECO:0000313" key="2">
    <source>
        <dbReference type="Proteomes" id="UP000247702"/>
    </source>
</evidence>
<organism evidence="1 2">
    <name type="scientific">Rhizophagus clarus</name>
    <dbReference type="NCBI Taxonomy" id="94130"/>
    <lineage>
        <taxon>Eukaryota</taxon>
        <taxon>Fungi</taxon>
        <taxon>Fungi incertae sedis</taxon>
        <taxon>Mucoromycota</taxon>
        <taxon>Glomeromycotina</taxon>
        <taxon>Glomeromycetes</taxon>
        <taxon>Glomerales</taxon>
        <taxon>Glomeraceae</taxon>
        <taxon>Rhizophagus</taxon>
    </lineage>
</organism>
<protein>
    <submittedName>
        <fullName evidence="1">Uncharacterized protein</fullName>
    </submittedName>
</protein>
<comment type="caution">
    <text evidence="1">The sequence shown here is derived from an EMBL/GenBank/DDBJ whole genome shotgun (WGS) entry which is preliminary data.</text>
</comment>
<gene>
    <name evidence="1" type="ORF">RclHR1_00150002</name>
</gene>
<keyword evidence="2" id="KW-1185">Reference proteome</keyword>
<sequence length="129" mass="14508">MAKSLTQNIDRYQKMAAYLRTLAISCLFMCQLALRAADHAFRYHLLSSHPDFDSEDDTDTDINIDIMNEFHPVTPMPQQLSSLSQPLPIPDFTIIPSSDTTQMLTEDIPKIVTSFSKITSVPNGSRQFG</sequence>
<dbReference type="EMBL" id="BEXD01000557">
    <property type="protein sequence ID" value="GBB88406.1"/>
    <property type="molecule type" value="Genomic_DNA"/>
</dbReference>
<evidence type="ECO:0000313" key="1">
    <source>
        <dbReference type="EMBL" id="GBB88406.1"/>
    </source>
</evidence>
<dbReference type="AlphaFoldDB" id="A0A2Z6R6J2"/>
<name>A0A2Z6R6J2_9GLOM</name>
<accession>A0A2Z6R6J2</accession>
<proteinExistence type="predicted"/>
<reference evidence="1 2" key="1">
    <citation type="submission" date="2017-11" db="EMBL/GenBank/DDBJ databases">
        <title>The genome of Rhizophagus clarus HR1 reveals common genetic basis of auxotrophy among arbuscular mycorrhizal fungi.</title>
        <authorList>
            <person name="Kobayashi Y."/>
        </authorList>
    </citation>
    <scope>NUCLEOTIDE SEQUENCE [LARGE SCALE GENOMIC DNA]</scope>
    <source>
        <strain evidence="1 2">HR1</strain>
    </source>
</reference>